<keyword evidence="8" id="KW-1278">Translocase</keyword>
<name>A0A8F0HZ85_9CUCU</name>
<evidence type="ECO:0000256" key="14">
    <source>
        <dbReference type="ARBA" id="ARBA00031019"/>
    </source>
</evidence>
<feature type="transmembrane region" description="Helical" evidence="16">
    <location>
        <begin position="49"/>
        <end position="69"/>
    </location>
</feature>
<organism evidence="17">
    <name type="scientific">Morphostenophanes sinicus</name>
    <dbReference type="NCBI Taxonomy" id="2823836"/>
    <lineage>
        <taxon>Eukaryota</taxon>
        <taxon>Metazoa</taxon>
        <taxon>Ecdysozoa</taxon>
        <taxon>Arthropoda</taxon>
        <taxon>Hexapoda</taxon>
        <taxon>Insecta</taxon>
        <taxon>Pterygota</taxon>
        <taxon>Neoptera</taxon>
        <taxon>Endopterygota</taxon>
        <taxon>Coleoptera</taxon>
        <taxon>Polyphaga</taxon>
        <taxon>Cucujiformia</taxon>
        <taxon>Tenebrionidae</taxon>
        <taxon>Stenochiinae</taxon>
        <taxon>Morphostenophanes</taxon>
    </lineage>
</organism>
<comment type="similarity">
    <text evidence="2">Belongs to the complex I subunit 6 family.</text>
</comment>
<dbReference type="PANTHER" id="PTHR11435:SF1">
    <property type="entry name" value="NADH-UBIQUINONE OXIDOREDUCTASE CHAIN 6"/>
    <property type="match status" value="1"/>
</dbReference>
<evidence type="ECO:0000256" key="1">
    <source>
        <dbReference type="ARBA" id="ARBA00004225"/>
    </source>
</evidence>
<dbReference type="InterPro" id="IPR050269">
    <property type="entry name" value="ComplexI_Subunit6"/>
</dbReference>
<evidence type="ECO:0000256" key="10">
    <source>
        <dbReference type="ARBA" id="ARBA00022989"/>
    </source>
</evidence>
<gene>
    <name evidence="17" type="primary">nad6</name>
</gene>
<keyword evidence="7 16" id="KW-0812">Transmembrane</keyword>
<dbReference type="GO" id="GO:0031966">
    <property type="term" value="C:mitochondrial membrane"/>
    <property type="evidence" value="ECO:0007669"/>
    <property type="project" value="UniProtKB-SubCell"/>
</dbReference>
<evidence type="ECO:0000256" key="6">
    <source>
        <dbReference type="ARBA" id="ARBA00022660"/>
    </source>
</evidence>
<evidence type="ECO:0000256" key="12">
    <source>
        <dbReference type="ARBA" id="ARBA00023128"/>
    </source>
</evidence>
<dbReference type="EC" id="7.1.1.2" evidence="3"/>
<evidence type="ECO:0000313" key="17">
    <source>
        <dbReference type="EMBL" id="QWL15014.1"/>
    </source>
</evidence>
<accession>A0A8F0HZ85</accession>
<evidence type="ECO:0000256" key="11">
    <source>
        <dbReference type="ARBA" id="ARBA00023027"/>
    </source>
</evidence>
<keyword evidence="9" id="KW-0249">Electron transport</keyword>
<evidence type="ECO:0000256" key="15">
    <source>
        <dbReference type="ARBA" id="ARBA00049551"/>
    </source>
</evidence>
<evidence type="ECO:0000256" key="5">
    <source>
        <dbReference type="ARBA" id="ARBA00022448"/>
    </source>
</evidence>
<evidence type="ECO:0000256" key="4">
    <source>
        <dbReference type="ARBA" id="ARBA00021095"/>
    </source>
</evidence>
<comment type="subcellular location">
    <subcellularLocation>
        <location evidence="1">Mitochondrion membrane</location>
        <topology evidence="1">Multi-pass membrane protein</topology>
    </subcellularLocation>
</comment>
<dbReference type="AlphaFoldDB" id="A0A8F0HZ85"/>
<protein>
    <recommendedName>
        <fullName evidence="4">NADH-ubiquinone oxidoreductase chain 6</fullName>
        <ecNumber evidence="3">7.1.1.2</ecNumber>
    </recommendedName>
    <alternativeName>
        <fullName evidence="14">NADH dehydrogenase subunit 6</fullName>
    </alternativeName>
</protein>
<evidence type="ECO:0000256" key="7">
    <source>
        <dbReference type="ARBA" id="ARBA00022692"/>
    </source>
</evidence>
<keyword evidence="13 16" id="KW-0472">Membrane</keyword>
<proteinExistence type="inferred from homology"/>
<keyword evidence="12 17" id="KW-0496">Mitochondrion</keyword>
<keyword evidence="11" id="KW-0520">NAD</keyword>
<dbReference type="GO" id="GO:0008137">
    <property type="term" value="F:NADH dehydrogenase (ubiquinone) activity"/>
    <property type="evidence" value="ECO:0007669"/>
    <property type="project" value="UniProtKB-EC"/>
</dbReference>
<evidence type="ECO:0000256" key="3">
    <source>
        <dbReference type="ARBA" id="ARBA00012944"/>
    </source>
</evidence>
<keyword evidence="10 16" id="KW-1133">Transmembrane helix</keyword>
<sequence>MLATMLLTSTALSTMLILMKHPISTGSILLLQTMSVAVMMGNFSPNMWFSYILFLIMVGGMLVLFMYMTSVASNEKFKTSLKTLSAMMVLPLISTLMSYYPVMMVKTEETTNLNLSLNTNILMNKFINFPMNTALILLMMYLLLALVVSVKITNFKQGSIRQMN</sequence>
<keyword evidence="6" id="KW-0679">Respiratory chain</keyword>
<evidence type="ECO:0000256" key="13">
    <source>
        <dbReference type="ARBA" id="ARBA00023136"/>
    </source>
</evidence>
<comment type="catalytic activity">
    <reaction evidence="15">
        <text>a ubiquinone + NADH + 5 H(+)(in) = a ubiquinol + NAD(+) + 4 H(+)(out)</text>
        <dbReference type="Rhea" id="RHEA:29091"/>
        <dbReference type="Rhea" id="RHEA-COMP:9565"/>
        <dbReference type="Rhea" id="RHEA-COMP:9566"/>
        <dbReference type="ChEBI" id="CHEBI:15378"/>
        <dbReference type="ChEBI" id="CHEBI:16389"/>
        <dbReference type="ChEBI" id="CHEBI:17976"/>
        <dbReference type="ChEBI" id="CHEBI:57540"/>
        <dbReference type="ChEBI" id="CHEBI:57945"/>
        <dbReference type="EC" id="7.1.1.2"/>
    </reaction>
</comment>
<feature type="transmembrane region" description="Helical" evidence="16">
    <location>
        <begin position="133"/>
        <end position="153"/>
    </location>
</feature>
<evidence type="ECO:0000256" key="2">
    <source>
        <dbReference type="ARBA" id="ARBA00005698"/>
    </source>
</evidence>
<feature type="transmembrane region" description="Helical" evidence="16">
    <location>
        <begin position="81"/>
        <end position="100"/>
    </location>
</feature>
<geneLocation type="mitochondrion" evidence="17"/>
<evidence type="ECO:0000256" key="9">
    <source>
        <dbReference type="ARBA" id="ARBA00022982"/>
    </source>
</evidence>
<evidence type="ECO:0000256" key="8">
    <source>
        <dbReference type="ARBA" id="ARBA00022967"/>
    </source>
</evidence>
<dbReference type="PANTHER" id="PTHR11435">
    <property type="entry name" value="NADH UBIQUINONE OXIDOREDUCTASE SUBUNIT ND6"/>
    <property type="match status" value="1"/>
</dbReference>
<evidence type="ECO:0000256" key="16">
    <source>
        <dbReference type="SAM" id="Phobius"/>
    </source>
</evidence>
<reference evidence="17" key="1">
    <citation type="journal article" date="2021" name="Mitochondrial DNA Part B Resour">
        <title>Complete mitochondrial genome of Morphostenophanes sinicus (Zhou, 2020) (Insecta: Coleoptera: Tenebrionidae).</title>
        <authorList>
            <person name="Bai Y."/>
            <person name="Gao X."/>
            <person name="Yu Y."/>
            <person name="Long X."/>
            <person name="Zeng X."/>
            <person name="Wei D."/>
            <person name="Ye L."/>
        </authorList>
    </citation>
    <scope>NUCLEOTIDE SEQUENCE</scope>
</reference>
<dbReference type="EMBL" id="MW853764">
    <property type="protein sequence ID" value="QWL15014.1"/>
    <property type="molecule type" value="Genomic_DNA"/>
</dbReference>
<keyword evidence="5" id="KW-0813">Transport</keyword>